<evidence type="ECO:0000313" key="2">
    <source>
        <dbReference type="EMBL" id="KAA6320554.1"/>
    </source>
</evidence>
<feature type="non-terminal residue" evidence="2">
    <location>
        <position position="1"/>
    </location>
</feature>
<dbReference type="GO" id="GO:0005524">
    <property type="term" value="F:ATP binding"/>
    <property type="evidence" value="ECO:0007669"/>
    <property type="project" value="InterPro"/>
</dbReference>
<gene>
    <name evidence="2" type="ORF">EZS27_029685</name>
</gene>
<dbReference type="InterPro" id="IPR014729">
    <property type="entry name" value="Rossmann-like_a/b/a_fold"/>
</dbReference>
<dbReference type="GO" id="GO:0008033">
    <property type="term" value="P:tRNA processing"/>
    <property type="evidence" value="ECO:0007669"/>
    <property type="project" value="InterPro"/>
</dbReference>
<dbReference type="EC" id="6.3.4.19" evidence="2"/>
<evidence type="ECO:0000259" key="1">
    <source>
        <dbReference type="SMART" id="SM00977"/>
    </source>
</evidence>
<dbReference type="EMBL" id="SNRY01003553">
    <property type="protein sequence ID" value="KAA6320554.1"/>
    <property type="molecule type" value="Genomic_DNA"/>
</dbReference>
<dbReference type="GO" id="GO:0005737">
    <property type="term" value="C:cytoplasm"/>
    <property type="evidence" value="ECO:0007669"/>
    <property type="project" value="InterPro"/>
</dbReference>
<organism evidence="2">
    <name type="scientific">termite gut metagenome</name>
    <dbReference type="NCBI Taxonomy" id="433724"/>
    <lineage>
        <taxon>unclassified sequences</taxon>
        <taxon>metagenomes</taxon>
        <taxon>organismal metagenomes</taxon>
    </lineage>
</organism>
<feature type="domain" description="Lysidine-tRNA(Ile) synthetase C-terminal" evidence="1">
    <location>
        <begin position="173"/>
        <end position="246"/>
    </location>
</feature>
<proteinExistence type="predicted"/>
<dbReference type="AlphaFoldDB" id="A0A5J4QI62"/>
<reference evidence="2" key="1">
    <citation type="submission" date="2019-03" db="EMBL/GenBank/DDBJ databases">
        <title>Single cell metagenomics reveals metabolic interactions within the superorganism composed of flagellate Streblomastix strix and complex community of Bacteroidetes bacteria on its surface.</title>
        <authorList>
            <person name="Treitli S.C."/>
            <person name="Kolisko M."/>
            <person name="Husnik F."/>
            <person name="Keeling P."/>
            <person name="Hampl V."/>
        </authorList>
    </citation>
    <scope>NUCLEOTIDE SEQUENCE</scope>
    <source>
        <strain evidence="2">STM</strain>
    </source>
</reference>
<name>A0A5J4QI62_9ZZZZ</name>
<dbReference type="SUPFAM" id="SSF56037">
    <property type="entry name" value="PheT/TilS domain"/>
    <property type="match status" value="1"/>
</dbReference>
<dbReference type="InterPro" id="IPR012796">
    <property type="entry name" value="Lysidine-tRNA-synth_C"/>
</dbReference>
<dbReference type="GO" id="GO:0032267">
    <property type="term" value="F:tRNA(Ile)-lysidine synthase activity"/>
    <property type="evidence" value="ECO:0007669"/>
    <property type="project" value="UniProtKB-EC"/>
</dbReference>
<keyword evidence="2" id="KW-0436">Ligase</keyword>
<dbReference type="Gene3D" id="3.40.50.620">
    <property type="entry name" value="HUPs"/>
    <property type="match status" value="1"/>
</dbReference>
<dbReference type="SMART" id="SM00977">
    <property type="entry name" value="TilS_C"/>
    <property type="match status" value="1"/>
</dbReference>
<protein>
    <submittedName>
        <fullName evidence="2">tRNA(Ile)-lysidine synthase</fullName>
        <ecNumber evidence="2">6.3.4.19</ecNumber>
    </submittedName>
</protein>
<comment type="caution">
    <text evidence="2">The sequence shown here is derived from an EMBL/GenBank/DDBJ whole genome shotgun (WGS) entry which is preliminary data.</text>
</comment>
<sequence length="249" mass="28535">YVTDSTNLQDEYTRNKIRRHILPLMREINPSIADSLVATGKYLSEVGCIYHKSMEESKARVLVAEGILIEALLREPSPRALLFEILHPLGFNSAQTEDVFMSLAGQSGKQFASKEWRVIKDRELLYIEKQGSSNEDIPPFRLVIKEQTLSPEFVIPRDKRSACFDADKITQPFTVRKVRQGDVFVPFGMEGTKLVSDYLTDRKFSLLRKEQQWALCSAGEKIVWLIGERADNRFRVDDSTHRVIVVTLE</sequence>
<accession>A0A5J4QI62</accession>